<dbReference type="RefSeq" id="WP_184669223.1">
    <property type="nucleotide sequence ID" value="NZ_BAABAI010000029.1"/>
</dbReference>
<comment type="caution">
    <text evidence="1">The sequence shown here is derived from an EMBL/GenBank/DDBJ whole genome shotgun (WGS) entry which is preliminary data.</text>
</comment>
<dbReference type="AlphaFoldDB" id="A0A7W7T3J1"/>
<proteinExistence type="predicted"/>
<reference evidence="1 2" key="1">
    <citation type="submission" date="2020-08" db="EMBL/GenBank/DDBJ databases">
        <title>Sequencing the genomes of 1000 actinobacteria strains.</title>
        <authorList>
            <person name="Klenk H.-P."/>
        </authorList>
    </citation>
    <scope>NUCLEOTIDE SEQUENCE [LARGE SCALE GENOMIC DNA]</scope>
    <source>
        <strain evidence="1 2">DSM 45084</strain>
    </source>
</reference>
<accession>A0A7W7T3J1</accession>
<evidence type="ECO:0000313" key="1">
    <source>
        <dbReference type="EMBL" id="MBB4965621.1"/>
    </source>
</evidence>
<evidence type="ECO:0000313" key="2">
    <source>
        <dbReference type="Proteomes" id="UP000542674"/>
    </source>
</evidence>
<organism evidence="1 2">
    <name type="scientific">Saccharothrix violaceirubra</name>
    <dbReference type="NCBI Taxonomy" id="413306"/>
    <lineage>
        <taxon>Bacteria</taxon>
        <taxon>Bacillati</taxon>
        <taxon>Actinomycetota</taxon>
        <taxon>Actinomycetes</taxon>
        <taxon>Pseudonocardiales</taxon>
        <taxon>Pseudonocardiaceae</taxon>
        <taxon>Saccharothrix</taxon>
    </lineage>
</organism>
<dbReference type="Proteomes" id="UP000542674">
    <property type="component" value="Unassembled WGS sequence"/>
</dbReference>
<keyword evidence="2" id="KW-1185">Reference proteome</keyword>
<name>A0A7W7T3J1_9PSEU</name>
<protein>
    <submittedName>
        <fullName evidence="1">Uncharacterized protein</fullName>
    </submittedName>
</protein>
<dbReference type="EMBL" id="JACHJS010000001">
    <property type="protein sequence ID" value="MBB4965621.1"/>
    <property type="molecule type" value="Genomic_DNA"/>
</dbReference>
<gene>
    <name evidence="1" type="ORF">F4559_002980</name>
</gene>
<sequence length="53" mass="5652">MSYARITNPTGTVTLCPDGCDVPTVEVDLGDGRTCRVHCGTYRPACPTRPAAR</sequence>